<dbReference type="Gene3D" id="1.20.1250.20">
    <property type="entry name" value="MFS general substrate transporter like domains"/>
    <property type="match status" value="1"/>
</dbReference>
<gene>
    <name evidence="8" type="ORF">ACFSX4_10825</name>
</gene>
<feature type="transmembrane region" description="Helical" evidence="6">
    <location>
        <begin position="160"/>
        <end position="178"/>
    </location>
</feature>
<feature type="transmembrane region" description="Helical" evidence="6">
    <location>
        <begin position="72"/>
        <end position="92"/>
    </location>
</feature>
<evidence type="ECO:0000256" key="1">
    <source>
        <dbReference type="ARBA" id="ARBA00004651"/>
    </source>
</evidence>
<organism evidence="8 9">
    <name type="scientific">Corticicoccus populi</name>
    <dbReference type="NCBI Taxonomy" id="1812821"/>
    <lineage>
        <taxon>Bacteria</taxon>
        <taxon>Bacillati</taxon>
        <taxon>Bacillota</taxon>
        <taxon>Bacilli</taxon>
        <taxon>Bacillales</taxon>
        <taxon>Staphylococcaceae</taxon>
        <taxon>Corticicoccus</taxon>
    </lineage>
</organism>
<evidence type="ECO:0000256" key="4">
    <source>
        <dbReference type="ARBA" id="ARBA00022989"/>
    </source>
</evidence>
<evidence type="ECO:0000313" key="8">
    <source>
        <dbReference type="EMBL" id="MFD2830956.1"/>
    </source>
</evidence>
<evidence type="ECO:0000256" key="5">
    <source>
        <dbReference type="ARBA" id="ARBA00023136"/>
    </source>
</evidence>
<feature type="transmembrane region" description="Helical" evidence="6">
    <location>
        <begin position="284"/>
        <end position="305"/>
    </location>
</feature>
<dbReference type="InterPro" id="IPR020846">
    <property type="entry name" value="MFS_dom"/>
</dbReference>
<evidence type="ECO:0000259" key="7">
    <source>
        <dbReference type="PROSITE" id="PS50850"/>
    </source>
</evidence>
<dbReference type="RefSeq" id="WP_377774479.1">
    <property type="nucleotide sequence ID" value="NZ_JBHUOQ010000004.1"/>
</dbReference>
<dbReference type="PANTHER" id="PTHR23534:SF1">
    <property type="entry name" value="MAJOR FACILITATOR SUPERFAMILY PROTEIN"/>
    <property type="match status" value="1"/>
</dbReference>
<accession>A0ABW5WVX0</accession>
<evidence type="ECO:0000256" key="3">
    <source>
        <dbReference type="ARBA" id="ARBA00022692"/>
    </source>
</evidence>
<feature type="transmembrane region" description="Helical" evidence="6">
    <location>
        <begin position="381"/>
        <end position="399"/>
    </location>
</feature>
<reference evidence="9" key="1">
    <citation type="journal article" date="2019" name="Int. J. Syst. Evol. Microbiol.">
        <title>The Global Catalogue of Microorganisms (GCM) 10K type strain sequencing project: providing services to taxonomists for standard genome sequencing and annotation.</title>
        <authorList>
            <consortium name="The Broad Institute Genomics Platform"/>
            <consortium name="The Broad Institute Genome Sequencing Center for Infectious Disease"/>
            <person name="Wu L."/>
            <person name="Ma J."/>
        </authorList>
    </citation>
    <scope>NUCLEOTIDE SEQUENCE [LARGE SCALE GENOMIC DNA]</scope>
    <source>
        <strain evidence="9">KCTC 33575</strain>
    </source>
</reference>
<feature type="transmembrane region" description="Helical" evidence="6">
    <location>
        <begin position="34"/>
        <end position="60"/>
    </location>
</feature>
<dbReference type="InterPro" id="IPR011701">
    <property type="entry name" value="MFS"/>
</dbReference>
<dbReference type="InterPro" id="IPR036259">
    <property type="entry name" value="MFS_trans_sf"/>
</dbReference>
<dbReference type="PANTHER" id="PTHR23534">
    <property type="entry name" value="MFS PERMEASE"/>
    <property type="match status" value="1"/>
</dbReference>
<keyword evidence="5 6" id="KW-0472">Membrane</keyword>
<feature type="transmembrane region" description="Helical" evidence="6">
    <location>
        <begin position="198"/>
        <end position="216"/>
    </location>
</feature>
<dbReference type="PROSITE" id="PS50850">
    <property type="entry name" value="MFS"/>
    <property type="match status" value="1"/>
</dbReference>
<evidence type="ECO:0000313" key="9">
    <source>
        <dbReference type="Proteomes" id="UP001597519"/>
    </source>
</evidence>
<dbReference type="SUPFAM" id="SSF103473">
    <property type="entry name" value="MFS general substrate transporter"/>
    <property type="match status" value="1"/>
</dbReference>
<comment type="caution">
    <text evidence="8">The sequence shown here is derived from an EMBL/GenBank/DDBJ whole genome shotgun (WGS) entry which is preliminary data.</text>
</comment>
<dbReference type="Pfam" id="PF07690">
    <property type="entry name" value="MFS_1"/>
    <property type="match status" value="1"/>
</dbReference>
<evidence type="ECO:0000256" key="2">
    <source>
        <dbReference type="ARBA" id="ARBA00022448"/>
    </source>
</evidence>
<dbReference type="EMBL" id="JBHUOQ010000004">
    <property type="protein sequence ID" value="MFD2830956.1"/>
    <property type="molecule type" value="Genomic_DNA"/>
</dbReference>
<feature type="domain" description="Major facilitator superfamily (MFS) profile" evidence="7">
    <location>
        <begin position="34"/>
        <end position="429"/>
    </location>
</feature>
<feature type="transmembrane region" description="Helical" evidence="6">
    <location>
        <begin position="341"/>
        <end position="369"/>
    </location>
</feature>
<feature type="transmembrane region" description="Helical" evidence="6">
    <location>
        <begin position="405"/>
        <end position="425"/>
    </location>
</feature>
<keyword evidence="3 6" id="KW-0812">Transmembrane</keyword>
<keyword evidence="9" id="KW-1185">Reference proteome</keyword>
<feature type="transmembrane region" description="Helical" evidence="6">
    <location>
        <begin position="252"/>
        <end position="272"/>
    </location>
</feature>
<comment type="subcellular location">
    <subcellularLocation>
        <location evidence="1">Cell membrane</location>
        <topology evidence="1">Multi-pass membrane protein</topology>
    </subcellularLocation>
</comment>
<evidence type="ECO:0000256" key="6">
    <source>
        <dbReference type="SAM" id="Phobius"/>
    </source>
</evidence>
<proteinExistence type="predicted"/>
<feature type="transmembrane region" description="Helical" evidence="6">
    <location>
        <begin position="99"/>
        <end position="119"/>
    </location>
</feature>
<feature type="transmembrane region" description="Helical" evidence="6">
    <location>
        <begin position="317"/>
        <end position="335"/>
    </location>
</feature>
<dbReference type="Proteomes" id="UP001597519">
    <property type="component" value="Unassembled WGS sequence"/>
</dbReference>
<protein>
    <submittedName>
        <fullName evidence="8">MFS transporter</fullName>
    </submittedName>
</protein>
<keyword evidence="4 6" id="KW-1133">Transmembrane helix</keyword>
<sequence length="429" mass="45035">MIKFNEINIQEIHMESKEKLLINETERARFYRKVLIVVSISQIFGGAGLAAGVTVGALIAQEILGTEVYAGVPAALLTLGSAGAALMIGMLSQKFGRRYGLGIGFMLGGLGAVLVITAAALNNVWLLFASLLIYGSGTASNLQARYAGTDLAKPSQRGKAVSFTMVMTTFGAVLGPNLAEFMGRIAVSWSLPALSGPFILGAAAYILAGLVLFIMLRPDPLFIARQIRQQEADTLNNDKVTASSAATNRHKIIFGAFVMILTQMVMVALMTMTPVHMGHHGHSLSAIGMVISIHVAAMYFPSLVTGMLVDRIGTTKMSVIAAVTLLMAGLFSAFAPGDSMILMAVGLALLGLGWNFGLISGTTAIVHGTTPETRAKTQGKIDVFIALSGATGGALSGMMMAGTSYMLLSLTGGLLSLCIIPLLTFNRRA</sequence>
<feature type="transmembrane region" description="Helical" evidence="6">
    <location>
        <begin position="125"/>
        <end position="148"/>
    </location>
</feature>
<name>A0ABW5WVX0_9STAP</name>
<keyword evidence="2" id="KW-0813">Transport</keyword>